<sequence>MNEQEPAEIARKTVTVKLWNMEGADPIILPTYTPSYPYFSIKSCLPFFQELLGSPADDSRPVVSTYDPFTTQWQAHSVATIWMVHSAQFLLYTLLPSELHSYHRHMLNCPGLEEDIARYHQNSPATQPSYPYPLFHPANYTISNGSTTPLRQWPTDYTFNEVVTGLQGMDILRSSVPKLDLKSAYVTAFSDAQKYVPSTVRNHRHLLKKAESLGFLAVGWAGKWTDFVKYMNQMQSLHPHPGNHYTPDLQHSPTTDTSTGSQISPGIVSNIPAPIFPAIDFSFIDGVGNSSGRHSEEAEIFEEFDFASFNWEQFIN</sequence>
<organism evidence="2 3">
    <name type="scientific">Lentinula detonsa</name>
    <dbReference type="NCBI Taxonomy" id="2804962"/>
    <lineage>
        <taxon>Eukaryota</taxon>
        <taxon>Fungi</taxon>
        <taxon>Dikarya</taxon>
        <taxon>Basidiomycota</taxon>
        <taxon>Agaricomycotina</taxon>
        <taxon>Agaricomycetes</taxon>
        <taxon>Agaricomycetidae</taxon>
        <taxon>Agaricales</taxon>
        <taxon>Marasmiineae</taxon>
        <taxon>Omphalotaceae</taxon>
        <taxon>Lentinula</taxon>
    </lineage>
</organism>
<feature type="compositionally biased region" description="Polar residues" evidence="1">
    <location>
        <begin position="249"/>
        <end position="264"/>
    </location>
</feature>
<dbReference type="AlphaFoldDB" id="A0A9W8P0B4"/>
<evidence type="ECO:0000256" key="1">
    <source>
        <dbReference type="SAM" id="MobiDB-lite"/>
    </source>
</evidence>
<keyword evidence="3" id="KW-1185">Reference proteome</keyword>
<dbReference type="Proteomes" id="UP001142393">
    <property type="component" value="Unassembled WGS sequence"/>
</dbReference>
<reference evidence="2 3" key="1">
    <citation type="journal article" date="2023" name="Proc. Natl. Acad. Sci. U.S.A.">
        <title>A global phylogenomic analysis of the shiitake genus Lentinula.</title>
        <authorList>
            <person name="Sierra-Patev S."/>
            <person name="Min B."/>
            <person name="Naranjo-Ortiz M."/>
            <person name="Looney B."/>
            <person name="Konkel Z."/>
            <person name="Slot J.C."/>
            <person name="Sakamoto Y."/>
            <person name="Steenwyk J.L."/>
            <person name="Rokas A."/>
            <person name="Carro J."/>
            <person name="Camarero S."/>
            <person name="Ferreira P."/>
            <person name="Molpeceres G."/>
            <person name="Ruiz-Duenas F.J."/>
            <person name="Serrano A."/>
            <person name="Henrissat B."/>
            <person name="Drula E."/>
            <person name="Hughes K.W."/>
            <person name="Mata J.L."/>
            <person name="Ishikawa N.K."/>
            <person name="Vargas-Isla R."/>
            <person name="Ushijima S."/>
            <person name="Smith C.A."/>
            <person name="Donoghue J."/>
            <person name="Ahrendt S."/>
            <person name="Andreopoulos W."/>
            <person name="He G."/>
            <person name="LaButti K."/>
            <person name="Lipzen A."/>
            <person name="Ng V."/>
            <person name="Riley R."/>
            <person name="Sandor L."/>
            <person name="Barry K."/>
            <person name="Martinez A.T."/>
            <person name="Xiao Y."/>
            <person name="Gibbons J.G."/>
            <person name="Terashima K."/>
            <person name="Grigoriev I.V."/>
            <person name="Hibbett D."/>
        </authorList>
    </citation>
    <scope>NUCLEOTIDE SEQUENCE [LARGE SCALE GENOMIC DNA]</scope>
    <source>
        <strain evidence="2 3">TFB7810</strain>
    </source>
</reference>
<proteinExistence type="predicted"/>
<gene>
    <name evidence="2" type="ORF">DFH05DRAFT_1525349</name>
</gene>
<evidence type="ECO:0000313" key="2">
    <source>
        <dbReference type="EMBL" id="KAJ3744332.1"/>
    </source>
</evidence>
<evidence type="ECO:0000313" key="3">
    <source>
        <dbReference type="Proteomes" id="UP001142393"/>
    </source>
</evidence>
<feature type="region of interest" description="Disordered" evidence="1">
    <location>
        <begin position="239"/>
        <end position="264"/>
    </location>
</feature>
<comment type="caution">
    <text evidence="2">The sequence shown here is derived from an EMBL/GenBank/DDBJ whole genome shotgun (WGS) entry which is preliminary data.</text>
</comment>
<dbReference type="EMBL" id="JANVFU010000007">
    <property type="protein sequence ID" value="KAJ3744332.1"/>
    <property type="molecule type" value="Genomic_DNA"/>
</dbReference>
<name>A0A9W8P0B4_9AGAR</name>
<accession>A0A9W8P0B4</accession>
<protein>
    <submittedName>
        <fullName evidence="2">Uncharacterized protein</fullName>
    </submittedName>
</protein>